<evidence type="ECO:0000313" key="2">
    <source>
        <dbReference type="Proteomes" id="UP000218831"/>
    </source>
</evidence>
<dbReference type="RefSeq" id="WP_095606901.1">
    <property type="nucleotide sequence ID" value="NZ_NSKE01000007.1"/>
</dbReference>
<dbReference type="AlphaFoldDB" id="A0A2A2G971"/>
<keyword evidence="2" id="KW-1185">Reference proteome</keyword>
<dbReference type="Proteomes" id="UP000218831">
    <property type="component" value="Unassembled WGS sequence"/>
</dbReference>
<organism evidence="1 2">
    <name type="scientific">Fodinibius salipaludis</name>
    <dbReference type="NCBI Taxonomy" id="2032627"/>
    <lineage>
        <taxon>Bacteria</taxon>
        <taxon>Pseudomonadati</taxon>
        <taxon>Balneolota</taxon>
        <taxon>Balneolia</taxon>
        <taxon>Balneolales</taxon>
        <taxon>Balneolaceae</taxon>
        <taxon>Fodinibius</taxon>
    </lineage>
</organism>
<name>A0A2A2G971_9BACT</name>
<reference evidence="1 2" key="1">
    <citation type="submission" date="2017-08" db="EMBL/GenBank/DDBJ databases">
        <title>Aliifodinibius alkalisoli sp. nov., isolated from saline alkaline soil.</title>
        <authorList>
            <person name="Liu D."/>
            <person name="Zhang G."/>
        </authorList>
    </citation>
    <scope>NUCLEOTIDE SEQUENCE [LARGE SCALE GENOMIC DNA]</scope>
    <source>
        <strain evidence="1 2">WN023</strain>
    </source>
</reference>
<comment type="caution">
    <text evidence="1">The sequence shown here is derived from an EMBL/GenBank/DDBJ whole genome shotgun (WGS) entry which is preliminary data.</text>
</comment>
<accession>A0A2A2G971</accession>
<evidence type="ECO:0000313" key="1">
    <source>
        <dbReference type="EMBL" id="PAU93710.1"/>
    </source>
</evidence>
<dbReference type="EMBL" id="NSKE01000007">
    <property type="protein sequence ID" value="PAU93710.1"/>
    <property type="molecule type" value="Genomic_DNA"/>
</dbReference>
<gene>
    <name evidence="1" type="ORF">CK503_11200</name>
</gene>
<protein>
    <submittedName>
        <fullName evidence="1">Uncharacterized protein</fullName>
    </submittedName>
</protein>
<sequence>MALNEQDYFEILYHLQEEVAGNEPQLANNFLEISNNIIEEYEDPRKILIHSLERLIELLEQESSNTYENVLTNLNNFVETEEGQKIDGIHVELSPKQKKLYQQDYIDLSEMKSQETMISELNEIIEEIRSNK</sequence>
<proteinExistence type="predicted"/>